<evidence type="ECO:0000313" key="2">
    <source>
        <dbReference type="EMBL" id="KAK2576263.1"/>
    </source>
</evidence>
<comment type="caution">
    <text evidence="2">The sequence shown here is derived from an EMBL/GenBank/DDBJ whole genome shotgun (WGS) entry which is preliminary data.</text>
</comment>
<dbReference type="PANTHER" id="PTHR42686">
    <property type="entry name" value="GH17980P-RELATED"/>
    <property type="match status" value="1"/>
</dbReference>
<dbReference type="Proteomes" id="UP001258017">
    <property type="component" value="Unassembled WGS sequence"/>
</dbReference>
<dbReference type="InterPro" id="IPR023210">
    <property type="entry name" value="NADP_OxRdtase_dom"/>
</dbReference>
<sequence>MLPPTYVEGFHDLEAVKAMEYKKLGKTDLLISKLSFGGGPLGCHYGNYDEHEAIEAIQQAIKQGVNYIDTAPWYGQGKSEKIIGKALKGIPRQAYYIATKVGRYKLDIENMFDFSKEKTRLSFKNSLKNLGVDYVDVIQVHDVEFAPSLDIVITQTLPELSKQVAEKKAKYIGITGYLLAVLKECIEKSNINISCVLTYSRLTLLDDTLMQFTSFFKEHNVGVINAAVLVMGLLTDNAPPAWHPANDEMKNLCRSVAQYCKDHNVEISKLAIWYAMQYEDTSTTLIGIQNLQQLKMSLDILRNGITKEEQELLHVIKAKYLSEIKCKHWEGKEVEAYWQAMKM</sequence>
<gene>
    <name evidence="2" type="ORF">KPH14_005629</name>
</gene>
<keyword evidence="3" id="KW-1185">Reference proteome</keyword>
<reference evidence="2" key="1">
    <citation type="submission" date="2021-08" db="EMBL/GenBank/DDBJ databases">
        <authorList>
            <person name="Misof B."/>
            <person name="Oliver O."/>
            <person name="Podsiadlowski L."/>
            <person name="Donath A."/>
            <person name="Peters R."/>
            <person name="Mayer C."/>
            <person name="Rust J."/>
            <person name="Gunkel S."/>
            <person name="Lesny P."/>
            <person name="Martin S."/>
            <person name="Oeyen J.P."/>
            <person name="Petersen M."/>
            <person name="Panagiotis P."/>
            <person name="Wilbrandt J."/>
            <person name="Tanja T."/>
        </authorList>
    </citation>
    <scope>NUCLEOTIDE SEQUENCE</scope>
    <source>
        <strain evidence="2">GBR_01_08_01A</strain>
        <tissue evidence="2">Thorax + abdomen</tissue>
    </source>
</reference>
<dbReference type="SUPFAM" id="SSF51430">
    <property type="entry name" value="NAD(P)-linked oxidoreductase"/>
    <property type="match status" value="1"/>
</dbReference>
<dbReference type="GO" id="GO:0010349">
    <property type="term" value="F:L-galactose dehydrogenase activity"/>
    <property type="evidence" value="ECO:0007669"/>
    <property type="project" value="InterPro"/>
</dbReference>
<dbReference type="GO" id="GO:0005829">
    <property type="term" value="C:cytosol"/>
    <property type="evidence" value="ECO:0007669"/>
    <property type="project" value="TreeGrafter"/>
</dbReference>
<reference evidence="2" key="2">
    <citation type="journal article" date="2023" name="Commun. Biol.">
        <title>Intrasexual cuticular hydrocarbon dimorphism in a wasp sheds light on hydrocarbon biosynthesis genes in Hymenoptera.</title>
        <authorList>
            <person name="Moris V.C."/>
            <person name="Podsiadlowski L."/>
            <person name="Martin S."/>
            <person name="Oeyen J.P."/>
            <person name="Donath A."/>
            <person name="Petersen M."/>
            <person name="Wilbrandt J."/>
            <person name="Misof B."/>
            <person name="Liedtke D."/>
            <person name="Thamm M."/>
            <person name="Scheiner R."/>
            <person name="Schmitt T."/>
            <person name="Niehuis O."/>
        </authorList>
    </citation>
    <scope>NUCLEOTIDE SEQUENCE</scope>
    <source>
        <strain evidence="2">GBR_01_08_01A</strain>
    </source>
</reference>
<name>A0AAD9RBD9_9HYME</name>
<dbReference type="FunFam" id="3.20.20.100:FF:000011">
    <property type="entry name" value="Aldo/keto reductase"/>
    <property type="match status" value="1"/>
</dbReference>
<protein>
    <recommendedName>
        <fullName evidence="1">NADP-dependent oxidoreductase domain-containing protein</fullName>
    </recommendedName>
</protein>
<dbReference type="InterPro" id="IPR044479">
    <property type="entry name" value="LGALDH-like"/>
</dbReference>
<dbReference type="AlphaFoldDB" id="A0AAD9RBD9"/>
<evidence type="ECO:0000259" key="1">
    <source>
        <dbReference type="Pfam" id="PF00248"/>
    </source>
</evidence>
<dbReference type="Gene3D" id="3.20.20.100">
    <property type="entry name" value="NADP-dependent oxidoreductase domain"/>
    <property type="match status" value="1"/>
</dbReference>
<dbReference type="PANTHER" id="PTHR42686:SF1">
    <property type="entry name" value="GH17980P-RELATED"/>
    <property type="match status" value="1"/>
</dbReference>
<dbReference type="Pfam" id="PF00248">
    <property type="entry name" value="Aldo_ket_red"/>
    <property type="match status" value="1"/>
</dbReference>
<dbReference type="InterPro" id="IPR020471">
    <property type="entry name" value="AKR"/>
</dbReference>
<accession>A0AAD9RBD9</accession>
<feature type="domain" description="NADP-dependent oxidoreductase" evidence="1">
    <location>
        <begin position="33"/>
        <end position="311"/>
    </location>
</feature>
<organism evidence="2 3">
    <name type="scientific">Odynerus spinipes</name>
    <dbReference type="NCBI Taxonomy" id="1348599"/>
    <lineage>
        <taxon>Eukaryota</taxon>
        <taxon>Metazoa</taxon>
        <taxon>Ecdysozoa</taxon>
        <taxon>Arthropoda</taxon>
        <taxon>Hexapoda</taxon>
        <taxon>Insecta</taxon>
        <taxon>Pterygota</taxon>
        <taxon>Neoptera</taxon>
        <taxon>Endopterygota</taxon>
        <taxon>Hymenoptera</taxon>
        <taxon>Apocrita</taxon>
        <taxon>Aculeata</taxon>
        <taxon>Vespoidea</taxon>
        <taxon>Vespidae</taxon>
        <taxon>Eumeninae</taxon>
        <taxon>Odynerus</taxon>
    </lineage>
</organism>
<dbReference type="InterPro" id="IPR036812">
    <property type="entry name" value="NAD(P)_OxRdtase_dom_sf"/>
</dbReference>
<dbReference type="CDD" id="cd19163">
    <property type="entry name" value="AKR_galDH"/>
    <property type="match status" value="1"/>
</dbReference>
<evidence type="ECO:0000313" key="3">
    <source>
        <dbReference type="Proteomes" id="UP001258017"/>
    </source>
</evidence>
<proteinExistence type="predicted"/>
<dbReference type="EMBL" id="JAIFRP010004406">
    <property type="protein sequence ID" value="KAK2576263.1"/>
    <property type="molecule type" value="Genomic_DNA"/>
</dbReference>